<keyword evidence="8" id="KW-1185">Reference proteome</keyword>
<dbReference type="PANTHER" id="PTHR45931:SF16">
    <property type="entry name" value="RING_U-BOX SUPERFAMILY PROTEIN"/>
    <property type="match status" value="1"/>
</dbReference>
<name>A0A8K1C408_PYTOL</name>
<evidence type="ECO:0000259" key="6">
    <source>
        <dbReference type="PROSITE" id="PS50089"/>
    </source>
</evidence>
<evidence type="ECO:0000256" key="1">
    <source>
        <dbReference type="ARBA" id="ARBA00022723"/>
    </source>
</evidence>
<dbReference type="Proteomes" id="UP000794436">
    <property type="component" value="Unassembled WGS sequence"/>
</dbReference>
<dbReference type="Gene3D" id="3.30.40.10">
    <property type="entry name" value="Zinc/RING finger domain, C3HC4 (zinc finger)"/>
    <property type="match status" value="1"/>
</dbReference>
<dbReference type="SUPFAM" id="SSF57850">
    <property type="entry name" value="RING/U-box"/>
    <property type="match status" value="1"/>
</dbReference>
<feature type="compositionally biased region" description="Acidic residues" evidence="5">
    <location>
        <begin position="195"/>
        <end position="206"/>
    </location>
</feature>
<feature type="domain" description="RING-type" evidence="6">
    <location>
        <begin position="126"/>
        <end position="167"/>
    </location>
</feature>
<keyword evidence="3" id="KW-0862">Zinc</keyword>
<dbReference type="OrthoDB" id="21204at2759"/>
<gene>
    <name evidence="7" type="ORF">Poli38472_008676</name>
</gene>
<sequence>MTENQSSTTPQATTQGAQPRIAFMMPAPVTVWLQFSDGTQMGISPSPSSSVMGIPLSMMMPGTFGLFGGLERQVQEEGMMRAIHELFMRTQNEQHGPPPTSTSFLEKIPLKTWTAKSTETEKYKDCPICLCEYELNEEVLPLPCGHLFHKECGMKWLVEHNVCPTCRYELPKQAEATPAVPAPVATTDAATSTSDEPDAEPDAEAEPEPRSSRVRQRPVDVDHARVVRRRVSEGDVVTLPGSMPSMDEDELDNMLEEEATRLVAEEAAKQFAAEVNFDDEDVADLLRDTSS</sequence>
<keyword evidence="2 4" id="KW-0863">Zinc-finger</keyword>
<dbReference type="InterPro" id="IPR001841">
    <property type="entry name" value="Znf_RING"/>
</dbReference>
<evidence type="ECO:0000256" key="4">
    <source>
        <dbReference type="PROSITE-ProRule" id="PRU00175"/>
    </source>
</evidence>
<evidence type="ECO:0000256" key="3">
    <source>
        <dbReference type="ARBA" id="ARBA00022833"/>
    </source>
</evidence>
<feature type="compositionally biased region" description="Low complexity" evidence="5">
    <location>
        <begin position="1"/>
        <end position="19"/>
    </location>
</feature>
<evidence type="ECO:0000313" key="7">
    <source>
        <dbReference type="EMBL" id="TMW56028.1"/>
    </source>
</evidence>
<dbReference type="AlphaFoldDB" id="A0A8K1C408"/>
<dbReference type="PANTHER" id="PTHR45931">
    <property type="entry name" value="SI:CH211-59O9.10"/>
    <property type="match status" value="1"/>
</dbReference>
<evidence type="ECO:0000256" key="2">
    <source>
        <dbReference type="ARBA" id="ARBA00022771"/>
    </source>
</evidence>
<dbReference type="Pfam" id="PF13639">
    <property type="entry name" value="zf-RING_2"/>
    <property type="match status" value="1"/>
</dbReference>
<dbReference type="InterPro" id="IPR051834">
    <property type="entry name" value="RING_finger_E3_ligase"/>
</dbReference>
<evidence type="ECO:0000313" key="8">
    <source>
        <dbReference type="Proteomes" id="UP000794436"/>
    </source>
</evidence>
<dbReference type="EMBL" id="SPLM01000146">
    <property type="protein sequence ID" value="TMW56028.1"/>
    <property type="molecule type" value="Genomic_DNA"/>
</dbReference>
<dbReference type="InterPro" id="IPR013083">
    <property type="entry name" value="Znf_RING/FYVE/PHD"/>
</dbReference>
<reference evidence="7" key="1">
    <citation type="submission" date="2019-03" db="EMBL/GenBank/DDBJ databases">
        <title>Long read genome sequence of the mycoparasitic Pythium oligandrum ATCC 38472 isolated from sugarbeet rhizosphere.</title>
        <authorList>
            <person name="Gaulin E."/>
        </authorList>
    </citation>
    <scope>NUCLEOTIDE SEQUENCE</scope>
    <source>
        <strain evidence="7">ATCC 38472_TT</strain>
    </source>
</reference>
<dbReference type="GO" id="GO:0006511">
    <property type="term" value="P:ubiquitin-dependent protein catabolic process"/>
    <property type="evidence" value="ECO:0007669"/>
    <property type="project" value="TreeGrafter"/>
</dbReference>
<organism evidence="7 8">
    <name type="scientific">Pythium oligandrum</name>
    <name type="common">Mycoparasitic fungus</name>
    <dbReference type="NCBI Taxonomy" id="41045"/>
    <lineage>
        <taxon>Eukaryota</taxon>
        <taxon>Sar</taxon>
        <taxon>Stramenopiles</taxon>
        <taxon>Oomycota</taxon>
        <taxon>Peronosporomycetes</taxon>
        <taxon>Pythiales</taxon>
        <taxon>Pythiaceae</taxon>
        <taxon>Pythium</taxon>
    </lineage>
</organism>
<dbReference type="SMART" id="SM00184">
    <property type="entry name" value="RING"/>
    <property type="match status" value="1"/>
</dbReference>
<feature type="region of interest" description="Disordered" evidence="5">
    <location>
        <begin position="1"/>
        <end position="20"/>
    </location>
</feature>
<dbReference type="GO" id="GO:0008270">
    <property type="term" value="F:zinc ion binding"/>
    <property type="evidence" value="ECO:0007669"/>
    <property type="project" value="UniProtKB-KW"/>
</dbReference>
<dbReference type="GO" id="GO:0005634">
    <property type="term" value="C:nucleus"/>
    <property type="evidence" value="ECO:0007669"/>
    <property type="project" value="TreeGrafter"/>
</dbReference>
<evidence type="ECO:0000256" key="5">
    <source>
        <dbReference type="SAM" id="MobiDB-lite"/>
    </source>
</evidence>
<protein>
    <recommendedName>
        <fullName evidence="6">RING-type domain-containing protein</fullName>
    </recommendedName>
</protein>
<proteinExistence type="predicted"/>
<keyword evidence="1" id="KW-0479">Metal-binding</keyword>
<dbReference type="GO" id="GO:0061630">
    <property type="term" value="F:ubiquitin protein ligase activity"/>
    <property type="evidence" value="ECO:0007669"/>
    <property type="project" value="TreeGrafter"/>
</dbReference>
<dbReference type="CDD" id="cd16454">
    <property type="entry name" value="RING-H2_PA-TM-RING"/>
    <property type="match status" value="1"/>
</dbReference>
<feature type="region of interest" description="Disordered" evidence="5">
    <location>
        <begin position="176"/>
        <end position="219"/>
    </location>
</feature>
<accession>A0A8K1C408</accession>
<comment type="caution">
    <text evidence="7">The sequence shown here is derived from an EMBL/GenBank/DDBJ whole genome shotgun (WGS) entry which is preliminary data.</text>
</comment>
<dbReference type="PROSITE" id="PS50089">
    <property type="entry name" value="ZF_RING_2"/>
    <property type="match status" value="1"/>
</dbReference>
<feature type="compositionally biased region" description="Low complexity" evidence="5">
    <location>
        <begin position="176"/>
        <end position="194"/>
    </location>
</feature>
<feature type="compositionally biased region" description="Basic and acidic residues" evidence="5">
    <location>
        <begin position="207"/>
        <end position="219"/>
    </location>
</feature>